<feature type="region of interest" description="Disordered" evidence="1">
    <location>
        <begin position="64"/>
        <end position="86"/>
    </location>
</feature>
<dbReference type="EMBL" id="JAOYFB010000003">
    <property type="protein sequence ID" value="KAK4009204.1"/>
    <property type="molecule type" value="Genomic_DNA"/>
</dbReference>
<sequence length="86" mass="10131">MKDGKEIVNKLTLRTELLLPSLSLLIFEFSVQHQQEEEDEEEEEEEEISNWKKGISVFRSLLGVPQSKRMRNTEPFEKSSTRNVKH</sequence>
<protein>
    <submittedName>
        <fullName evidence="2">Uncharacterized protein</fullName>
    </submittedName>
</protein>
<keyword evidence="3" id="KW-1185">Reference proteome</keyword>
<evidence type="ECO:0000256" key="1">
    <source>
        <dbReference type="SAM" id="MobiDB-lite"/>
    </source>
</evidence>
<name>A0ABQ9Z951_9CRUS</name>
<reference evidence="2 3" key="1">
    <citation type="journal article" date="2023" name="Nucleic Acids Res.">
        <title>The hologenome of Daphnia magna reveals possible DNA methylation and microbiome-mediated evolution of the host genome.</title>
        <authorList>
            <person name="Chaturvedi A."/>
            <person name="Li X."/>
            <person name="Dhandapani V."/>
            <person name="Marshall H."/>
            <person name="Kissane S."/>
            <person name="Cuenca-Cambronero M."/>
            <person name="Asole G."/>
            <person name="Calvet F."/>
            <person name="Ruiz-Romero M."/>
            <person name="Marangio P."/>
            <person name="Guigo R."/>
            <person name="Rago D."/>
            <person name="Mirbahai L."/>
            <person name="Eastwood N."/>
            <person name="Colbourne J.K."/>
            <person name="Zhou J."/>
            <person name="Mallon E."/>
            <person name="Orsini L."/>
        </authorList>
    </citation>
    <scope>NUCLEOTIDE SEQUENCE [LARGE SCALE GENOMIC DNA]</scope>
    <source>
        <strain evidence="2">LRV0_1</strain>
    </source>
</reference>
<gene>
    <name evidence="2" type="ORF">OUZ56_018313</name>
</gene>
<comment type="caution">
    <text evidence="2">The sequence shown here is derived from an EMBL/GenBank/DDBJ whole genome shotgun (WGS) entry which is preliminary data.</text>
</comment>
<feature type="compositionally biased region" description="Basic and acidic residues" evidence="1">
    <location>
        <begin position="71"/>
        <end position="80"/>
    </location>
</feature>
<proteinExistence type="predicted"/>
<accession>A0ABQ9Z951</accession>
<dbReference type="Proteomes" id="UP001234178">
    <property type="component" value="Unassembled WGS sequence"/>
</dbReference>
<evidence type="ECO:0000313" key="3">
    <source>
        <dbReference type="Proteomes" id="UP001234178"/>
    </source>
</evidence>
<organism evidence="2 3">
    <name type="scientific">Daphnia magna</name>
    <dbReference type="NCBI Taxonomy" id="35525"/>
    <lineage>
        <taxon>Eukaryota</taxon>
        <taxon>Metazoa</taxon>
        <taxon>Ecdysozoa</taxon>
        <taxon>Arthropoda</taxon>
        <taxon>Crustacea</taxon>
        <taxon>Branchiopoda</taxon>
        <taxon>Diplostraca</taxon>
        <taxon>Cladocera</taxon>
        <taxon>Anomopoda</taxon>
        <taxon>Daphniidae</taxon>
        <taxon>Daphnia</taxon>
    </lineage>
</organism>
<evidence type="ECO:0000313" key="2">
    <source>
        <dbReference type="EMBL" id="KAK4009204.1"/>
    </source>
</evidence>